<keyword evidence="3" id="KW-1185">Reference proteome</keyword>
<feature type="region of interest" description="Disordered" evidence="1">
    <location>
        <begin position="18"/>
        <end position="72"/>
    </location>
</feature>
<protein>
    <submittedName>
        <fullName evidence="2">Uncharacterized protein</fullName>
    </submittedName>
</protein>
<dbReference type="EMBL" id="BAABBX010000016">
    <property type="protein sequence ID" value="GAA4193158.1"/>
    <property type="molecule type" value="Genomic_DNA"/>
</dbReference>
<sequence>MPRRNRIRFASVTARAHRGLLNSARRGPTLPGLSAPRPQLPRPLRERPGDPQVKHTPKRPPAGKTSKTTAFSNRLGQTYIDAVAAEASTDRETAAAALLAVTHGRAALRRQGIAPTGDIIPAALDLIENARREGVLND</sequence>
<evidence type="ECO:0000256" key="1">
    <source>
        <dbReference type="SAM" id="MobiDB-lite"/>
    </source>
</evidence>
<proteinExistence type="predicted"/>
<evidence type="ECO:0000313" key="2">
    <source>
        <dbReference type="EMBL" id="GAA4193158.1"/>
    </source>
</evidence>
<name>A0ABP8AXS3_9MICO</name>
<dbReference type="Proteomes" id="UP001500213">
    <property type="component" value="Unassembled WGS sequence"/>
</dbReference>
<reference evidence="3" key="1">
    <citation type="journal article" date="2019" name="Int. J. Syst. Evol. Microbiol.">
        <title>The Global Catalogue of Microorganisms (GCM) 10K type strain sequencing project: providing services to taxonomists for standard genome sequencing and annotation.</title>
        <authorList>
            <consortium name="The Broad Institute Genomics Platform"/>
            <consortium name="The Broad Institute Genome Sequencing Center for Infectious Disease"/>
            <person name="Wu L."/>
            <person name="Ma J."/>
        </authorList>
    </citation>
    <scope>NUCLEOTIDE SEQUENCE [LARGE SCALE GENOMIC DNA]</scope>
    <source>
        <strain evidence="3">JCM 17593</strain>
    </source>
</reference>
<evidence type="ECO:0000313" key="3">
    <source>
        <dbReference type="Proteomes" id="UP001500213"/>
    </source>
</evidence>
<accession>A0ABP8AXS3</accession>
<organism evidence="2 3">
    <name type="scientific">Gryllotalpicola kribbensis</name>
    <dbReference type="NCBI Taxonomy" id="993084"/>
    <lineage>
        <taxon>Bacteria</taxon>
        <taxon>Bacillati</taxon>
        <taxon>Actinomycetota</taxon>
        <taxon>Actinomycetes</taxon>
        <taxon>Micrococcales</taxon>
        <taxon>Microbacteriaceae</taxon>
        <taxon>Gryllotalpicola</taxon>
    </lineage>
</organism>
<gene>
    <name evidence="2" type="ORF">GCM10022288_26480</name>
</gene>
<comment type="caution">
    <text evidence="2">The sequence shown here is derived from an EMBL/GenBank/DDBJ whole genome shotgun (WGS) entry which is preliminary data.</text>
</comment>
<feature type="compositionally biased region" description="Basic and acidic residues" evidence="1">
    <location>
        <begin position="43"/>
        <end position="53"/>
    </location>
</feature>